<evidence type="ECO:0000313" key="3">
    <source>
        <dbReference type="Proteomes" id="UP001140206"/>
    </source>
</evidence>
<dbReference type="AlphaFoldDB" id="A0AAV8C2D4"/>
<evidence type="ECO:0000259" key="1">
    <source>
        <dbReference type="Pfam" id="PF25019"/>
    </source>
</evidence>
<reference evidence="2" key="1">
    <citation type="submission" date="2022-08" db="EMBL/GenBank/DDBJ databases">
        <authorList>
            <person name="Marques A."/>
        </authorList>
    </citation>
    <scope>NUCLEOTIDE SEQUENCE</scope>
    <source>
        <strain evidence="2">RhyPub2mFocal</strain>
        <tissue evidence="2">Leaves</tissue>
    </source>
</reference>
<keyword evidence="3" id="KW-1185">Reference proteome</keyword>
<dbReference type="PANTHER" id="PTHR47186">
    <property type="entry name" value="LEUCINE-RICH REPEAT-CONTAINING PROTEIN 57"/>
    <property type="match status" value="1"/>
</dbReference>
<dbReference type="InterPro" id="IPR032675">
    <property type="entry name" value="LRR_dom_sf"/>
</dbReference>
<dbReference type="PANTHER" id="PTHR47186:SF3">
    <property type="entry name" value="OS09G0267800 PROTEIN"/>
    <property type="match status" value="1"/>
</dbReference>
<dbReference type="SUPFAM" id="SSF52047">
    <property type="entry name" value="RNI-like"/>
    <property type="match status" value="2"/>
</dbReference>
<accession>A0AAV8C2D4</accession>
<protein>
    <submittedName>
        <fullName evidence="2">TIR-NBS-LRR class disease resistance protein</fullName>
    </submittedName>
</protein>
<proteinExistence type="predicted"/>
<dbReference type="EMBL" id="JAMFTS010000005">
    <property type="protein sequence ID" value="KAJ4749329.1"/>
    <property type="molecule type" value="Genomic_DNA"/>
</dbReference>
<comment type="caution">
    <text evidence="2">The sequence shown here is derived from an EMBL/GenBank/DDBJ whole genome shotgun (WGS) entry which is preliminary data.</text>
</comment>
<sequence length="472" mass="53659">MPPHLGKVVHLQTLSAYIVGKHTGNGIDEIRDLNLGDLLELYNLYNVRDVAEAKDANLRSKTNLEILALSWGSSQLVMSNKSNDLELLEALEPPCGLKVLKVKQYGDLIFATWLTNPMGLQNLVELHLIGCSQCKTLPAVWMLSSLQVLCLKHMMSLTCICSILHVDNEDNSKLFPSLKKLILVDLNRLERWQEEETSLQMTLEFPLLREIEITKCPILKTMPHVPNLRIMRLDSTDMFFMSKELTHSLLDFWGSLVSLENLDICNCKNLFDWPLEEFRNLIKLKRLSFRMCPNLNGLFSRQLIQGEAHLPRLLTLEFYRCVSLKEVPKCSSVLNLEVDECSEVKSISDIINLEMLQLSCTSWNFLPTGLGDLKKLESLQVSECYNLTCLPDELAGITSLQTLIINKCPRVKSLPNGLNQVLFGLEKFQIIDCPDLEKSCIEGPYSSMISRIDTKRNDSSSSSTNFEVFEER</sequence>
<name>A0AAV8C2D4_9POAL</name>
<dbReference type="Gene3D" id="3.80.10.10">
    <property type="entry name" value="Ribonuclease Inhibitor"/>
    <property type="match status" value="3"/>
</dbReference>
<organism evidence="2 3">
    <name type="scientific">Rhynchospora pubera</name>
    <dbReference type="NCBI Taxonomy" id="906938"/>
    <lineage>
        <taxon>Eukaryota</taxon>
        <taxon>Viridiplantae</taxon>
        <taxon>Streptophyta</taxon>
        <taxon>Embryophyta</taxon>
        <taxon>Tracheophyta</taxon>
        <taxon>Spermatophyta</taxon>
        <taxon>Magnoliopsida</taxon>
        <taxon>Liliopsida</taxon>
        <taxon>Poales</taxon>
        <taxon>Cyperaceae</taxon>
        <taxon>Cyperoideae</taxon>
        <taxon>Rhynchosporeae</taxon>
        <taxon>Rhynchospora</taxon>
    </lineage>
</organism>
<evidence type="ECO:0000313" key="2">
    <source>
        <dbReference type="EMBL" id="KAJ4749329.1"/>
    </source>
</evidence>
<dbReference type="Proteomes" id="UP001140206">
    <property type="component" value="Chromosome 5"/>
</dbReference>
<gene>
    <name evidence="2" type="ORF">LUZ62_083734</name>
</gene>
<dbReference type="InterPro" id="IPR056789">
    <property type="entry name" value="LRR_R13L1-DRL21"/>
</dbReference>
<dbReference type="Pfam" id="PF25019">
    <property type="entry name" value="LRR_R13L1-DRL21"/>
    <property type="match status" value="1"/>
</dbReference>
<feature type="domain" description="R13L1/DRL21-like LRR repeat region" evidence="1">
    <location>
        <begin position="27"/>
        <end position="154"/>
    </location>
</feature>